<name>A0A3B0XHH7_9ZZZZ</name>
<reference evidence="1" key="1">
    <citation type="submission" date="2018-06" db="EMBL/GenBank/DDBJ databases">
        <authorList>
            <person name="Zhirakovskaya E."/>
        </authorList>
    </citation>
    <scope>NUCLEOTIDE SEQUENCE</scope>
</reference>
<sequence length="83" mass="9527">MSYDNYVFSGTCKKCDCALELDDFAIDTHTCQNKHVFYFKCPQCADYLATAMANIPQNQWKDFIPADKLTEVEAKYEAAMKSH</sequence>
<proteinExistence type="predicted"/>
<gene>
    <name evidence="1" type="ORF">MNBD_GAMMA11-3417</name>
</gene>
<dbReference type="SUPFAM" id="SSF161187">
    <property type="entry name" value="YfgJ-like"/>
    <property type="match status" value="1"/>
</dbReference>
<dbReference type="AlphaFoldDB" id="A0A3B0XHH7"/>
<accession>A0A3B0XHH7</accession>
<dbReference type="EMBL" id="UOFG01000223">
    <property type="protein sequence ID" value="VAW64070.1"/>
    <property type="molecule type" value="Genomic_DNA"/>
</dbReference>
<protein>
    <submittedName>
        <fullName evidence="1">Uncharacterized protein</fullName>
    </submittedName>
</protein>
<evidence type="ECO:0000313" key="1">
    <source>
        <dbReference type="EMBL" id="VAW64070.1"/>
    </source>
</evidence>
<organism evidence="1">
    <name type="scientific">hydrothermal vent metagenome</name>
    <dbReference type="NCBI Taxonomy" id="652676"/>
    <lineage>
        <taxon>unclassified sequences</taxon>
        <taxon>metagenomes</taxon>
        <taxon>ecological metagenomes</taxon>
    </lineage>
</organism>